<reference evidence="2" key="1">
    <citation type="journal article" date="2019" name="Int. J. Syst. Evol. Microbiol.">
        <title>The Global Catalogue of Microorganisms (GCM) 10K type strain sequencing project: providing services to taxonomists for standard genome sequencing and annotation.</title>
        <authorList>
            <consortium name="The Broad Institute Genomics Platform"/>
            <consortium name="The Broad Institute Genome Sequencing Center for Infectious Disease"/>
            <person name="Wu L."/>
            <person name="Ma J."/>
        </authorList>
    </citation>
    <scope>NUCLEOTIDE SEQUENCE [LARGE SCALE GENOMIC DNA]</scope>
    <source>
        <strain evidence="2">JCM 12165</strain>
    </source>
</reference>
<evidence type="ECO:0000313" key="2">
    <source>
        <dbReference type="Proteomes" id="UP001597145"/>
    </source>
</evidence>
<dbReference type="RefSeq" id="WP_343983450.1">
    <property type="nucleotide sequence ID" value="NZ_BAAAJG010000016.1"/>
</dbReference>
<evidence type="ECO:0000313" key="1">
    <source>
        <dbReference type="EMBL" id="MFD1533130.1"/>
    </source>
</evidence>
<sequence length="257" mass="27120">MTAAAVTAGPAQAPGWAAVTRIAPTGHPVELTLPAAFGEHHWYATTRFTGPRLARQFFFAPAGEHRAVPTHVLPDARRRRVPVRGFDALVFEAPDRSDSALVLAGPHHEATTWFAGPAPDAGLAELLSAFRFTDSPAGAALVPVSDLLVAQSDVTVIGRSPRSTLLVRRVAEALPSLPDWAGMSLPGGELWRAERLLAPREAALVAGTAHEWRYLLAGDSVAMDVVLHGPESGQPPLDLPADGLVDALSGLTGRWVG</sequence>
<name>A0ABW4FS95_9PSEU</name>
<accession>A0ABW4FS95</accession>
<keyword evidence="2" id="KW-1185">Reference proteome</keyword>
<dbReference type="EMBL" id="JBHUCP010000023">
    <property type="protein sequence ID" value="MFD1533130.1"/>
    <property type="molecule type" value="Genomic_DNA"/>
</dbReference>
<organism evidence="1 2">
    <name type="scientific">Pseudonocardia aurantiaca</name>
    <dbReference type="NCBI Taxonomy" id="75290"/>
    <lineage>
        <taxon>Bacteria</taxon>
        <taxon>Bacillati</taxon>
        <taxon>Actinomycetota</taxon>
        <taxon>Actinomycetes</taxon>
        <taxon>Pseudonocardiales</taxon>
        <taxon>Pseudonocardiaceae</taxon>
        <taxon>Pseudonocardia</taxon>
    </lineage>
</organism>
<proteinExistence type="predicted"/>
<gene>
    <name evidence="1" type="ORF">ACFSCY_27265</name>
</gene>
<protein>
    <submittedName>
        <fullName evidence="1">Uncharacterized protein</fullName>
    </submittedName>
</protein>
<comment type="caution">
    <text evidence="1">The sequence shown here is derived from an EMBL/GenBank/DDBJ whole genome shotgun (WGS) entry which is preliminary data.</text>
</comment>
<dbReference type="Proteomes" id="UP001597145">
    <property type="component" value="Unassembled WGS sequence"/>
</dbReference>